<dbReference type="STRING" id="1041930.Mtc_0635"/>
<keyword evidence="3 5" id="KW-0547">Nucleotide-binding</keyword>
<organism evidence="7 8">
    <name type="scientific">Methanocella conradii (strain DSM 24694 / JCM 17849 / CGMCC 1.5162 / HZ254)</name>
    <dbReference type="NCBI Taxonomy" id="1041930"/>
    <lineage>
        <taxon>Archaea</taxon>
        <taxon>Methanobacteriati</taxon>
        <taxon>Methanobacteriota</taxon>
        <taxon>Stenosarchaea group</taxon>
        <taxon>Methanomicrobia</taxon>
        <taxon>Methanocellales</taxon>
        <taxon>Methanocellaceae</taxon>
        <taxon>Methanocella</taxon>
    </lineage>
</organism>
<dbReference type="GeneID" id="11970527"/>
<evidence type="ECO:0000256" key="3">
    <source>
        <dbReference type="ARBA" id="ARBA00022741"/>
    </source>
</evidence>
<dbReference type="HAMAP" id="MF_01407">
    <property type="entry name" value="ORC1_type_DNA_replic_protein"/>
    <property type="match status" value="1"/>
</dbReference>
<dbReference type="InterPro" id="IPR049945">
    <property type="entry name" value="AAA_22"/>
</dbReference>
<dbReference type="KEGG" id="mez:Mtc_0635"/>
<dbReference type="SUPFAM" id="SSF52540">
    <property type="entry name" value="P-loop containing nucleoside triphosphate hydrolases"/>
    <property type="match status" value="1"/>
</dbReference>
<dbReference type="InterPro" id="IPR015163">
    <property type="entry name" value="Cdc6_C"/>
</dbReference>
<dbReference type="InterPro" id="IPR050311">
    <property type="entry name" value="ORC1/CDC6"/>
</dbReference>
<dbReference type="Gene3D" id="1.10.10.10">
    <property type="entry name" value="Winged helix-like DNA-binding domain superfamily/Winged helix DNA-binding domain"/>
    <property type="match status" value="1"/>
</dbReference>
<dbReference type="HOGENOM" id="CLU_025112_3_0_2"/>
<dbReference type="RefSeq" id="WP_014405237.1">
    <property type="nucleotide sequence ID" value="NC_017034.1"/>
</dbReference>
<feature type="domain" description="Cdc6 C-terminal" evidence="6">
    <location>
        <begin position="300"/>
        <end position="373"/>
    </location>
</feature>
<dbReference type="NCBIfam" id="NF001624">
    <property type="entry name" value="PRK00411.1-2"/>
    <property type="match status" value="1"/>
</dbReference>
<sequence>MTKDILLWDQTVFKEQEYFELDFLPENLLHREAQMRSLKFSVSPALRGSTPLNACCRGAPGTGKTSAVLKVFSELENATQKVVPVYINCQLDSTRYAIFAQIFKKLFGYPPPSSGISFKKLFSQIAKHLVEKKRVLIVALDDFNYLMASKEADEVLYSLLRMHEVQPGAKAGAIAILSDLTLDMARDLTPQVQSVFLPEEILFPQYSLEEIKDILKYRIKYGFMQGVISEELVDRVARYTAETGDLRVGINMLKRAGLNAERRASRTISEEDVERAYEGSRYVHLNYTIRSLKKEEKALLKCIVESGKDEMMSGELYDRFREKTGLGYTSFYEMVNRLEGLKLVSLNNTGKGVRGQSRLVSLMYDPKEVGKRIDV</sequence>
<keyword evidence="4 5" id="KW-0067">ATP-binding</keyword>
<accession>H8I6S8</accession>
<dbReference type="OrthoDB" id="53276at2157"/>
<evidence type="ECO:0000256" key="2">
    <source>
        <dbReference type="ARBA" id="ARBA00022705"/>
    </source>
</evidence>
<dbReference type="PANTHER" id="PTHR10763">
    <property type="entry name" value="CELL DIVISION CONTROL PROTEIN 6-RELATED"/>
    <property type="match status" value="1"/>
</dbReference>
<keyword evidence="2 5" id="KW-0235">DNA replication</keyword>
<dbReference type="Gene3D" id="1.10.8.60">
    <property type="match status" value="1"/>
</dbReference>
<feature type="binding site" evidence="5">
    <location>
        <begin position="62"/>
        <end position="66"/>
    </location>
    <ligand>
        <name>ATP</name>
        <dbReference type="ChEBI" id="CHEBI:30616"/>
    </ligand>
</feature>
<dbReference type="PANTHER" id="PTHR10763:SF26">
    <property type="entry name" value="CELL DIVISION CONTROL PROTEIN 6 HOMOLOG"/>
    <property type="match status" value="1"/>
</dbReference>
<dbReference type="Pfam" id="PF09079">
    <property type="entry name" value="WHD_Cdc6"/>
    <property type="match status" value="1"/>
</dbReference>
<dbReference type="Pfam" id="PF22703">
    <property type="entry name" value="Cdc6_lid"/>
    <property type="match status" value="1"/>
</dbReference>
<dbReference type="NCBIfam" id="NF001626">
    <property type="entry name" value="PRK00411.1-5"/>
    <property type="match status" value="1"/>
</dbReference>
<dbReference type="SMART" id="SM01074">
    <property type="entry name" value="Cdc6_C"/>
    <property type="match status" value="1"/>
</dbReference>
<dbReference type="AlphaFoldDB" id="H8I6S8"/>
<dbReference type="SUPFAM" id="SSF46785">
    <property type="entry name" value="Winged helix' DNA-binding domain"/>
    <property type="match status" value="1"/>
</dbReference>
<comment type="similarity">
    <text evidence="1 5">Belongs to the CDC6/cdc18 family.</text>
</comment>
<evidence type="ECO:0000313" key="8">
    <source>
        <dbReference type="Proteomes" id="UP000005233"/>
    </source>
</evidence>
<feature type="binding site" evidence="5">
    <location>
        <position position="206"/>
    </location>
    <ligand>
        <name>ATP</name>
        <dbReference type="ChEBI" id="CHEBI:30616"/>
    </ligand>
</feature>
<keyword evidence="8" id="KW-1185">Reference proteome</keyword>
<dbReference type="NCBIfam" id="TIGR02928">
    <property type="entry name" value="orc1/cdc6 family replication initiation protein"/>
    <property type="match status" value="1"/>
</dbReference>
<dbReference type="EMBL" id="CP003243">
    <property type="protein sequence ID" value="AFC99398.1"/>
    <property type="molecule type" value="Genomic_DNA"/>
</dbReference>
<dbReference type="GO" id="GO:0016887">
    <property type="term" value="F:ATP hydrolysis activity"/>
    <property type="evidence" value="ECO:0007669"/>
    <property type="project" value="InterPro"/>
</dbReference>
<dbReference type="Gene3D" id="3.40.50.300">
    <property type="entry name" value="P-loop containing nucleotide triphosphate hydrolases"/>
    <property type="match status" value="1"/>
</dbReference>
<feature type="binding site" evidence="5">
    <location>
        <position position="218"/>
    </location>
    <ligand>
        <name>ATP</name>
        <dbReference type="ChEBI" id="CHEBI:30616"/>
    </ligand>
</feature>
<evidence type="ECO:0000256" key="5">
    <source>
        <dbReference type="HAMAP-Rule" id="MF_01407"/>
    </source>
</evidence>
<dbReference type="GO" id="GO:0006260">
    <property type="term" value="P:DNA replication"/>
    <property type="evidence" value="ECO:0007669"/>
    <property type="project" value="UniProtKB-UniRule"/>
</dbReference>
<evidence type="ECO:0000256" key="1">
    <source>
        <dbReference type="ARBA" id="ARBA00006184"/>
    </source>
</evidence>
<dbReference type="InterPro" id="IPR036388">
    <property type="entry name" value="WH-like_DNA-bd_sf"/>
</dbReference>
<reference evidence="7 8" key="1">
    <citation type="journal article" date="2012" name="J. Bacteriol.">
        <title>Complete genome sequence of a thermophilic methanogen, Methanocella conradii HZ254, isolated from Chinese rice field soil.</title>
        <authorList>
            <person name="Lu Z."/>
            <person name="Lu Y."/>
        </authorList>
    </citation>
    <scope>NUCLEOTIDE SEQUENCE [LARGE SCALE GENOMIC DNA]</scope>
    <source>
        <strain evidence="8">DSM 24694 / JCM 17849 / CGMCC 1.5162 / HZ254</strain>
    </source>
</reference>
<evidence type="ECO:0000256" key="4">
    <source>
        <dbReference type="ARBA" id="ARBA00022840"/>
    </source>
</evidence>
<dbReference type="InterPro" id="IPR055237">
    <property type="entry name" value="Cdc6_lid"/>
</dbReference>
<dbReference type="GO" id="GO:0005524">
    <property type="term" value="F:ATP binding"/>
    <property type="evidence" value="ECO:0007669"/>
    <property type="project" value="UniProtKB-UniRule"/>
</dbReference>
<dbReference type="CDD" id="cd18139">
    <property type="entry name" value="HLD_clamp_RarA"/>
    <property type="match status" value="1"/>
</dbReference>
<comment type="function">
    <text evidence="5">Involved in regulation of DNA replication.</text>
</comment>
<dbReference type="InterPro" id="IPR036390">
    <property type="entry name" value="WH_DNA-bd_sf"/>
</dbReference>
<dbReference type="eggNOG" id="arCOG00467">
    <property type="taxonomic scope" value="Archaea"/>
</dbReference>
<name>H8I6S8_METCZ</name>
<evidence type="ECO:0000259" key="6">
    <source>
        <dbReference type="SMART" id="SM01074"/>
    </source>
</evidence>
<proteinExistence type="inferred from homology"/>
<dbReference type="Proteomes" id="UP000005233">
    <property type="component" value="Chromosome"/>
</dbReference>
<dbReference type="InterPro" id="IPR027417">
    <property type="entry name" value="P-loop_NTPase"/>
</dbReference>
<dbReference type="InterPro" id="IPR014277">
    <property type="entry name" value="Orc1/Cdc6_arc"/>
</dbReference>
<dbReference type="Pfam" id="PF13401">
    <property type="entry name" value="AAA_22"/>
    <property type="match status" value="1"/>
</dbReference>
<gene>
    <name evidence="7" type="primary">cdc6-2</name>
    <name evidence="7" type="ordered locus">Mtc_0635</name>
</gene>
<evidence type="ECO:0000313" key="7">
    <source>
        <dbReference type="EMBL" id="AFC99398.1"/>
    </source>
</evidence>
<protein>
    <recommendedName>
        <fullName evidence="5">ORC1-type DNA replication protein</fullName>
    </recommendedName>
</protein>